<organism evidence="2 3">
    <name type="scientific">Purpureocillium lilacinum</name>
    <name type="common">Paecilomyces lilacinus</name>
    <dbReference type="NCBI Taxonomy" id="33203"/>
    <lineage>
        <taxon>Eukaryota</taxon>
        <taxon>Fungi</taxon>
        <taxon>Dikarya</taxon>
        <taxon>Ascomycota</taxon>
        <taxon>Pezizomycotina</taxon>
        <taxon>Sordariomycetes</taxon>
        <taxon>Hypocreomycetidae</taxon>
        <taxon>Hypocreales</taxon>
        <taxon>Ophiocordycipitaceae</taxon>
        <taxon>Purpureocillium</taxon>
    </lineage>
</organism>
<evidence type="ECO:0000313" key="2">
    <source>
        <dbReference type="EMBL" id="PWI66152.1"/>
    </source>
</evidence>
<dbReference type="EMBL" id="LCWV01000027">
    <property type="protein sequence ID" value="PWI66152.1"/>
    <property type="molecule type" value="Genomic_DNA"/>
</dbReference>
<comment type="caution">
    <text evidence="2">The sequence shown here is derived from an EMBL/GenBank/DDBJ whole genome shotgun (WGS) entry which is preliminary data.</text>
</comment>
<dbReference type="Proteomes" id="UP000245956">
    <property type="component" value="Unassembled WGS sequence"/>
</dbReference>
<feature type="compositionally biased region" description="Gly residues" evidence="1">
    <location>
        <begin position="153"/>
        <end position="163"/>
    </location>
</feature>
<name>A0A2U3DV74_PURLI</name>
<evidence type="ECO:0000256" key="1">
    <source>
        <dbReference type="SAM" id="MobiDB-lite"/>
    </source>
</evidence>
<sequence length="177" mass="17734">MQHDSFTPPAHKYSPIFSIRTNNMVDQEPIRVVICGKSEEVGRGIIAGLQPEVEGTPDPSMTHTVSQLLPLRRDPPHAVTGGEHRLTSARVADSSDPLWALAGGPRGGAAGRAGGAGAGVGVERARHGELPGGARGKAEAAAGGGVWGCVGRGGRGDGAGGGARLRRGGGRGGDAAA</sequence>
<proteinExistence type="predicted"/>
<protein>
    <submittedName>
        <fullName evidence="2">Uncharacterized protein</fullName>
    </submittedName>
</protein>
<evidence type="ECO:0000313" key="3">
    <source>
        <dbReference type="Proteomes" id="UP000245956"/>
    </source>
</evidence>
<feature type="region of interest" description="Disordered" evidence="1">
    <location>
        <begin position="153"/>
        <end position="177"/>
    </location>
</feature>
<accession>A0A2U3DV74</accession>
<gene>
    <name evidence="2" type="ORF">PCL_05370</name>
</gene>
<reference evidence="2 3" key="1">
    <citation type="journal article" date="2016" name="Front. Microbiol.">
        <title>Genome and transcriptome sequences reveal the specific parasitism of the nematophagous Purpureocillium lilacinum 36-1.</title>
        <authorList>
            <person name="Xie J."/>
            <person name="Li S."/>
            <person name="Mo C."/>
            <person name="Xiao X."/>
            <person name="Peng D."/>
            <person name="Wang G."/>
            <person name="Xiao Y."/>
        </authorList>
    </citation>
    <scope>NUCLEOTIDE SEQUENCE [LARGE SCALE GENOMIC DNA]</scope>
    <source>
        <strain evidence="2 3">36-1</strain>
    </source>
</reference>
<dbReference type="AlphaFoldDB" id="A0A2U3DV74"/>